<evidence type="ECO:0000256" key="2">
    <source>
        <dbReference type="ARBA" id="ARBA00022771"/>
    </source>
</evidence>
<proteinExistence type="predicted"/>
<dbReference type="InterPro" id="IPR013087">
    <property type="entry name" value="Znf_C2H2_type"/>
</dbReference>
<evidence type="ECO:0000259" key="6">
    <source>
        <dbReference type="PROSITE" id="PS50157"/>
    </source>
</evidence>
<dbReference type="STRING" id="675824.A0A1E3Q798"/>
<evidence type="ECO:0000256" key="4">
    <source>
        <dbReference type="PROSITE-ProRule" id="PRU00042"/>
    </source>
</evidence>
<sequence length="401" mass="45307">MSVATLRNRSRQQRRPPILDKHQQQYIRPQQLPPSLSSQMIYHSSPDLSISGSEFERYYSSAVEDSEVILMERMWGQQRSAAGEHAFEQICVPPSSPPQQKYFNSCNSSVLISPETSVSGFLPGQDNNVGSRYDIFSRLPLPSYQTPLLPNLRPLDSTDVSLEYSDYENQDYYVQDHSSYEFPVFPSNTLPYQSGALSSEGFKKPASDLPALSPESDYEADYPSEGLSPGFESTEDITDFSSPELAQGKTFSSPNPSRKVDWHTVWQPILTADPVTNAQFTINVEDERHSKVPTRTLDSYVEGPGADGKYICRFADCGKKFGRKYNIRTHIQTHLADKPHLCTVCGSRFVRHHDLRRHSKTHEDMKPFVCPCGKGFARQDALSRHRMRQICVGGLKSPELK</sequence>
<feature type="region of interest" description="Disordered" evidence="5">
    <location>
        <begin position="201"/>
        <end position="230"/>
    </location>
</feature>
<feature type="domain" description="C2H2-type" evidence="6">
    <location>
        <begin position="340"/>
        <end position="367"/>
    </location>
</feature>
<gene>
    <name evidence="7" type="ORF">LIPSTDRAFT_2797</name>
</gene>
<dbReference type="Pfam" id="PF00096">
    <property type="entry name" value="zf-C2H2"/>
    <property type="match status" value="1"/>
</dbReference>
<keyword evidence="1" id="KW-0479">Metal-binding</keyword>
<feature type="region of interest" description="Disordered" evidence="5">
    <location>
        <begin position="1"/>
        <end position="26"/>
    </location>
</feature>
<dbReference type="InterPro" id="IPR036236">
    <property type="entry name" value="Znf_C2H2_sf"/>
</dbReference>
<dbReference type="SUPFAM" id="SSF57667">
    <property type="entry name" value="beta-beta-alpha zinc fingers"/>
    <property type="match status" value="2"/>
</dbReference>
<dbReference type="PANTHER" id="PTHR23235:SF120">
    <property type="entry name" value="KRUPPEL-LIKE FACTOR 15"/>
    <property type="match status" value="1"/>
</dbReference>
<keyword evidence="2 4" id="KW-0863">Zinc-finger</keyword>
<reference evidence="7 8" key="1">
    <citation type="journal article" date="2016" name="Proc. Natl. Acad. Sci. U.S.A.">
        <title>Comparative genomics of biotechnologically important yeasts.</title>
        <authorList>
            <person name="Riley R."/>
            <person name="Haridas S."/>
            <person name="Wolfe K.H."/>
            <person name="Lopes M.R."/>
            <person name="Hittinger C.T."/>
            <person name="Goeker M."/>
            <person name="Salamov A.A."/>
            <person name="Wisecaver J.H."/>
            <person name="Long T.M."/>
            <person name="Calvey C.H."/>
            <person name="Aerts A.L."/>
            <person name="Barry K.W."/>
            <person name="Choi C."/>
            <person name="Clum A."/>
            <person name="Coughlan A.Y."/>
            <person name="Deshpande S."/>
            <person name="Douglass A.P."/>
            <person name="Hanson S.J."/>
            <person name="Klenk H.-P."/>
            <person name="LaButti K.M."/>
            <person name="Lapidus A."/>
            <person name="Lindquist E.A."/>
            <person name="Lipzen A.M."/>
            <person name="Meier-Kolthoff J.P."/>
            <person name="Ohm R.A."/>
            <person name="Otillar R.P."/>
            <person name="Pangilinan J.L."/>
            <person name="Peng Y."/>
            <person name="Rokas A."/>
            <person name="Rosa C.A."/>
            <person name="Scheuner C."/>
            <person name="Sibirny A.A."/>
            <person name="Slot J.C."/>
            <person name="Stielow J.B."/>
            <person name="Sun H."/>
            <person name="Kurtzman C.P."/>
            <person name="Blackwell M."/>
            <person name="Grigoriev I.V."/>
            <person name="Jeffries T.W."/>
        </authorList>
    </citation>
    <scope>NUCLEOTIDE SEQUENCE [LARGE SCALE GENOMIC DNA]</scope>
    <source>
        <strain evidence="7 8">NRRL Y-11557</strain>
    </source>
</reference>
<evidence type="ECO:0000313" key="7">
    <source>
        <dbReference type="EMBL" id="ODQ73575.1"/>
    </source>
</evidence>
<dbReference type="AlphaFoldDB" id="A0A1E3Q798"/>
<dbReference type="PROSITE" id="PS50157">
    <property type="entry name" value="ZINC_FINGER_C2H2_2"/>
    <property type="match status" value="2"/>
</dbReference>
<dbReference type="PANTHER" id="PTHR23235">
    <property type="entry name" value="KRUEPPEL-LIKE TRANSCRIPTION FACTOR"/>
    <property type="match status" value="1"/>
</dbReference>
<dbReference type="GO" id="GO:0000978">
    <property type="term" value="F:RNA polymerase II cis-regulatory region sequence-specific DNA binding"/>
    <property type="evidence" value="ECO:0007669"/>
    <property type="project" value="TreeGrafter"/>
</dbReference>
<dbReference type="SMART" id="SM00355">
    <property type="entry name" value="ZnF_C2H2"/>
    <property type="match status" value="2"/>
</dbReference>
<accession>A0A1E3Q798</accession>
<dbReference type="EMBL" id="KV454293">
    <property type="protein sequence ID" value="ODQ73575.1"/>
    <property type="molecule type" value="Genomic_DNA"/>
</dbReference>
<evidence type="ECO:0000313" key="8">
    <source>
        <dbReference type="Proteomes" id="UP000094385"/>
    </source>
</evidence>
<protein>
    <recommendedName>
        <fullName evidence="6">C2H2-type domain-containing protein</fullName>
    </recommendedName>
</protein>
<dbReference type="FunFam" id="3.30.160.60:FF:000446">
    <property type="entry name" value="Zinc finger protein"/>
    <property type="match status" value="1"/>
</dbReference>
<dbReference type="OrthoDB" id="3437960at2759"/>
<name>A0A1E3Q798_LIPST</name>
<dbReference type="GO" id="GO:0000981">
    <property type="term" value="F:DNA-binding transcription factor activity, RNA polymerase II-specific"/>
    <property type="evidence" value="ECO:0007669"/>
    <property type="project" value="TreeGrafter"/>
</dbReference>
<evidence type="ECO:0000256" key="5">
    <source>
        <dbReference type="SAM" id="MobiDB-lite"/>
    </source>
</evidence>
<feature type="domain" description="C2H2-type" evidence="6">
    <location>
        <begin position="310"/>
        <end position="339"/>
    </location>
</feature>
<keyword evidence="8" id="KW-1185">Reference proteome</keyword>
<dbReference type="PROSITE" id="PS00028">
    <property type="entry name" value="ZINC_FINGER_C2H2_1"/>
    <property type="match status" value="2"/>
</dbReference>
<dbReference type="Proteomes" id="UP000094385">
    <property type="component" value="Unassembled WGS sequence"/>
</dbReference>
<evidence type="ECO:0000256" key="3">
    <source>
        <dbReference type="ARBA" id="ARBA00022833"/>
    </source>
</evidence>
<organism evidence="7 8">
    <name type="scientific">Lipomyces starkeyi NRRL Y-11557</name>
    <dbReference type="NCBI Taxonomy" id="675824"/>
    <lineage>
        <taxon>Eukaryota</taxon>
        <taxon>Fungi</taxon>
        <taxon>Dikarya</taxon>
        <taxon>Ascomycota</taxon>
        <taxon>Saccharomycotina</taxon>
        <taxon>Lipomycetes</taxon>
        <taxon>Lipomycetales</taxon>
        <taxon>Lipomycetaceae</taxon>
        <taxon>Lipomyces</taxon>
    </lineage>
</organism>
<evidence type="ECO:0000256" key="1">
    <source>
        <dbReference type="ARBA" id="ARBA00022723"/>
    </source>
</evidence>
<dbReference type="GO" id="GO:0008270">
    <property type="term" value="F:zinc ion binding"/>
    <property type="evidence" value="ECO:0007669"/>
    <property type="project" value="UniProtKB-KW"/>
</dbReference>
<keyword evidence="3" id="KW-0862">Zinc</keyword>
<dbReference type="Gene3D" id="3.30.160.60">
    <property type="entry name" value="Classic Zinc Finger"/>
    <property type="match status" value="3"/>
</dbReference>